<reference evidence="2" key="1">
    <citation type="submission" date="2021-02" db="EMBL/GenBank/DDBJ databases">
        <authorList>
            <person name="Nowell W R."/>
        </authorList>
    </citation>
    <scope>NUCLEOTIDE SEQUENCE</scope>
</reference>
<comment type="caution">
    <text evidence="2">The sequence shown here is derived from an EMBL/GenBank/DDBJ whole genome shotgun (WGS) entry which is preliminary data.</text>
</comment>
<dbReference type="EMBL" id="CAJOBA010007055">
    <property type="protein sequence ID" value="CAF3791287.1"/>
    <property type="molecule type" value="Genomic_DNA"/>
</dbReference>
<evidence type="ECO:0000313" key="3">
    <source>
        <dbReference type="EMBL" id="CAF3791287.1"/>
    </source>
</evidence>
<dbReference type="EMBL" id="CAJNOK010007048">
    <property type="protein sequence ID" value="CAF1022840.1"/>
    <property type="molecule type" value="Genomic_DNA"/>
</dbReference>
<sequence length="688" mass="78878">MTVEVTHTAQYYPQDMQKPTPQVYHITGERPVSTSTQSPVTMRALVTDPERYKPVANHAPPSHLTKPTQPVTMYTLDTYHPIVHQPLQSDPRVFYIESNQKALETLEEHDPKPIPQLYTVIGKPIEPNTIHETQPVIARDIEPTLFSIMGHPVAQTIVDEVPVITREKEPLLYDISGDSNNIPTATENIEPTLYSIVSSPAFSKTILPVTHSIRTKEPVLYSVTGQPRYTYNIQDKNSEYLPQVPIEAMPDKTATLYSIVGTHSSVHLPSSLQSKSFQPKKQSAVPNLYTTIGGPQQTSPLKQPKSSLDYEQNPVLYSIMGQPKVPLDVKKYTRKPESQDHNQSHYREPTKENIPPHIYTVVGEPRVPAFLKKHHAQENTPAHSVVRESKLPAIKNKNQLPQENILTYAIIDSPKKPPIINATTIPLTGKQSVVKSHIPSVKKNSTLYSVVGHPETPVIIPSRPVKQTRTPREPANSEPRNAIRPLRRYASIEPKPSYTHQPVKEPEEVISHSVINHYPRKAAVRKPEKMIILYPVEQKPRQVLSERNPVIEHHVIVKHKELPPKVIHNEPKFIEQKPLRYVYRTQKPFQSREQNDTIPKWPKQERSLPRIIRKPTRKIDRGLVHQPKFKPTERYPAGVRRRWDYISHRHDGDNDDDDNNNNNNGPKRKRPRYDRVPRPRTPWLPVWR</sequence>
<evidence type="ECO:0000256" key="1">
    <source>
        <dbReference type="SAM" id="MobiDB-lite"/>
    </source>
</evidence>
<feature type="region of interest" description="Disordered" evidence="1">
    <location>
        <begin position="458"/>
        <end position="479"/>
    </location>
</feature>
<protein>
    <submittedName>
        <fullName evidence="2">Uncharacterized protein</fullName>
    </submittedName>
</protein>
<name>A0A8S2DWY3_9BILA</name>
<proteinExistence type="predicted"/>
<evidence type="ECO:0000313" key="4">
    <source>
        <dbReference type="Proteomes" id="UP000677228"/>
    </source>
</evidence>
<dbReference type="AlphaFoldDB" id="A0A8S2DWY3"/>
<gene>
    <name evidence="2" type="ORF">OVA965_LOCUS15590</name>
    <name evidence="3" type="ORF">TMI583_LOCUS15595</name>
</gene>
<feature type="region of interest" description="Disordered" evidence="1">
    <location>
        <begin position="647"/>
        <end position="688"/>
    </location>
</feature>
<accession>A0A8S2DWY3</accession>
<evidence type="ECO:0000313" key="2">
    <source>
        <dbReference type="EMBL" id="CAF1022840.1"/>
    </source>
</evidence>
<dbReference type="Proteomes" id="UP000682733">
    <property type="component" value="Unassembled WGS sequence"/>
</dbReference>
<dbReference type="Proteomes" id="UP000677228">
    <property type="component" value="Unassembled WGS sequence"/>
</dbReference>
<organism evidence="2 4">
    <name type="scientific">Didymodactylos carnosus</name>
    <dbReference type="NCBI Taxonomy" id="1234261"/>
    <lineage>
        <taxon>Eukaryota</taxon>
        <taxon>Metazoa</taxon>
        <taxon>Spiralia</taxon>
        <taxon>Gnathifera</taxon>
        <taxon>Rotifera</taxon>
        <taxon>Eurotatoria</taxon>
        <taxon>Bdelloidea</taxon>
        <taxon>Philodinida</taxon>
        <taxon>Philodinidae</taxon>
        <taxon>Didymodactylos</taxon>
    </lineage>
</organism>